<evidence type="ECO:0000256" key="4">
    <source>
        <dbReference type="PROSITE-ProRule" id="PRU01100"/>
    </source>
</evidence>
<evidence type="ECO:0000313" key="8">
    <source>
        <dbReference type="Proteomes" id="UP001501588"/>
    </source>
</evidence>
<dbReference type="PROSITE" id="PS51764">
    <property type="entry name" value="GH26"/>
    <property type="match status" value="1"/>
</dbReference>
<comment type="caution">
    <text evidence="7">The sequence shown here is derived from an EMBL/GenBank/DDBJ whole genome shotgun (WGS) entry which is preliminary data.</text>
</comment>
<feature type="region of interest" description="Disordered" evidence="5">
    <location>
        <begin position="49"/>
        <end position="71"/>
    </location>
</feature>
<evidence type="ECO:0000256" key="2">
    <source>
        <dbReference type="ARBA" id="ARBA00022801"/>
    </source>
</evidence>
<organism evidence="7 8">
    <name type="scientific">Craurococcus roseus</name>
    <dbReference type="NCBI Taxonomy" id="77585"/>
    <lineage>
        <taxon>Bacteria</taxon>
        <taxon>Pseudomonadati</taxon>
        <taxon>Pseudomonadota</taxon>
        <taxon>Alphaproteobacteria</taxon>
        <taxon>Acetobacterales</taxon>
        <taxon>Acetobacteraceae</taxon>
        <taxon>Craurococcus</taxon>
    </lineage>
</organism>
<protein>
    <recommendedName>
        <fullName evidence="6">GH26 domain-containing protein</fullName>
    </recommendedName>
</protein>
<feature type="domain" description="GH26" evidence="6">
    <location>
        <begin position="26"/>
        <end position="348"/>
    </location>
</feature>
<accession>A0ABP3QBC3</accession>
<evidence type="ECO:0000256" key="5">
    <source>
        <dbReference type="SAM" id="MobiDB-lite"/>
    </source>
</evidence>
<feature type="active site" description="Nucleophile" evidence="4">
    <location>
        <position position="292"/>
    </location>
</feature>
<evidence type="ECO:0000256" key="3">
    <source>
        <dbReference type="ARBA" id="ARBA00023295"/>
    </source>
</evidence>
<name>A0ABP3QBC3_9PROT</name>
<dbReference type="Gene3D" id="3.20.20.80">
    <property type="entry name" value="Glycosidases"/>
    <property type="match status" value="1"/>
</dbReference>
<sequence length="357" mass="40021">MSGWDRVLAREAGLLPWAEGLRREGTMTDAERDTTRRQAIGLALAGAAAPLRSAGSQPRSPDAAGGRATTDKKPPLLGVFVGNTLEDVPAFEQWLGREVDGVLGFTGGTGWAEIGDPGWFIELWSRIDRPVFWSVPLVPARDRRALDDAANGIHNAVYKRAARKLAAFRPQDDRVFIRTGWEFNGDWFPWSAAGRERAFVNAFRQFVDSFRSVSNRFRFEWNVNMGASKTDPERCYPGDAHVDVVGMDFYWHLQYTSPDPLEAWDKMLSGDHGLRWHQDFAAGRGKPTAYSEWGVTTDNAEPILERVKAWFDDHDVLYQTYWDSNAGFPGKLSRGSFAGTGSAYVRLFSQREPRRGA</sequence>
<keyword evidence="8" id="KW-1185">Reference proteome</keyword>
<dbReference type="EMBL" id="BAAAFZ010000029">
    <property type="protein sequence ID" value="GAA0584691.1"/>
    <property type="molecule type" value="Genomic_DNA"/>
</dbReference>
<reference evidence="8" key="1">
    <citation type="journal article" date="2019" name="Int. J. Syst. Evol. Microbiol.">
        <title>The Global Catalogue of Microorganisms (GCM) 10K type strain sequencing project: providing services to taxonomists for standard genome sequencing and annotation.</title>
        <authorList>
            <consortium name="The Broad Institute Genomics Platform"/>
            <consortium name="The Broad Institute Genome Sequencing Center for Infectious Disease"/>
            <person name="Wu L."/>
            <person name="Ma J."/>
        </authorList>
    </citation>
    <scope>NUCLEOTIDE SEQUENCE [LARGE SCALE GENOMIC DNA]</scope>
    <source>
        <strain evidence="8">JCM 9933</strain>
    </source>
</reference>
<dbReference type="Pfam" id="PF02156">
    <property type="entry name" value="Glyco_hydro_26"/>
    <property type="match status" value="1"/>
</dbReference>
<dbReference type="Proteomes" id="UP001501588">
    <property type="component" value="Unassembled WGS sequence"/>
</dbReference>
<dbReference type="PANTHER" id="PTHR40079:SF4">
    <property type="entry name" value="GH26 DOMAIN-CONTAINING PROTEIN-RELATED"/>
    <property type="match status" value="1"/>
</dbReference>
<evidence type="ECO:0000313" key="7">
    <source>
        <dbReference type="EMBL" id="GAA0584691.1"/>
    </source>
</evidence>
<dbReference type="SUPFAM" id="SSF51445">
    <property type="entry name" value="(Trans)glycosidases"/>
    <property type="match status" value="1"/>
</dbReference>
<gene>
    <name evidence="7" type="ORF">GCM10009416_23850</name>
</gene>
<keyword evidence="2 4" id="KW-0378">Hydrolase</keyword>
<evidence type="ECO:0000256" key="1">
    <source>
        <dbReference type="ARBA" id="ARBA00007754"/>
    </source>
</evidence>
<feature type="active site" description="Proton donor" evidence="4">
    <location>
        <position position="182"/>
    </location>
</feature>
<dbReference type="InterPro" id="IPR022790">
    <property type="entry name" value="GH26_dom"/>
</dbReference>
<keyword evidence="3 4" id="KW-0326">Glycosidase</keyword>
<evidence type="ECO:0000259" key="6">
    <source>
        <dbReference type="PROSITE" id="PS51764"/>
    </source>
</evidence>
<dbReference type="InterPro" id="IPR017853">
    <property type="entry name" value="GH"/>
</dbReference>
<proteinExistence type="inferred from homology"/>
<dbReference type="InterPro" id="IPR000805">
    <property type="entry name" value="Glyco_hydro_26"/>
</dbReference>
<comment type="similarity">
    <text evidence="1 4">Belongs to the glycosyl hydrolase 26 family.</text>
</comment>
<dbReference type="PANTHER" id="PTHR40079">
    <property type="entry name" value="MANNAN ENDO-1,4-BETA-MANNOSIDASE E-RELATED"/>
    <property type="match status" value="1"/>
</dbReference>